<dbReference type="AlphaFoldDB" id="A0A401Z0W1"/>
<organism evidence="1 2">
    <name type="scientific">Embleya hyalina</name>
    <dbReference type="NCBI Taxonomy" id="516124"/>
    <lineage>
        <taxon>Bacteria</taxon>
        <taxon>Bacillati</taxon>
        <taxon>Actinomycetota</taxon>
        <taxon>Actinomycetes</taxon>
        <taxon>Kitasatosporales</taxon>
        <taxon>Streptomycetaceae</taxon>
        <taxon>Embleya</taxon>
    </lineage>
</organism>
<proteinExistence type="predicted"/>
<evidence type="ECO:0000313" key="2">
    <source>
        <dbReference type="Proteomes" id="UP000286931"/>
    </source>
</evidence>
<reference evidence="1 2" key="1">
    <citation type="submission" date="2018-12" db="EMBL/GenBank/DDBJ databases">
        <title>Draft genome sequence of Embleya hyalina NBRC 13850T.</title>
        <authorList>
            <person name="Komaki H."/>
            <person name="Hosoyama A."/>
            <person name="Kimura A."/>
            <person name="Ichikawa N."/>
            <person name="Tamura T."/>
        </authorList>
    </citation>
    <scope>NUCLEOTIDE SEQUENCE [LARGE SCALE GENOMIC DNA]</scope>
    <source>
        <strain evidence="1 2">NBRC 13850</strain>
    </source>
</reference>
<comment type="caution">
    <text evidence="1">The sequence shown here is derived from an EMBL/GenBank/DDBJ whole genome shotgun (WGS) entry which is preliminary data.</text>
</comment>
<dbReference type="RefSeq" id="WP_126642199.1">
    <property type="nucleotide sequence ID" value="NZ_BIFH01000040.1"/>
</dbReference>
<dbReference type="Proteomes" id="UP000286931">
    <property type="component" value="Unassembled WGS sequence"/>
</dbReference>
<name>A0A401Z0W1_9ACTN</name>
<sequence length="135" mass="14600">MCITTPAADAMTAQQLAEKLKAGGQAIGEITVFDETTDPNHQLGRPGQYSAKVGFVDTRVNLADAVDTPGDISRGGGIKVRPNRAAARKRADYIRKITAALGMPTMREYDCVRGGYLLRITQTLTPARTRRTKPP</sequence>
<accession>A0A401Z0W1</accession>
<keyword evidence="2" id="KW-1185">Reference proteome</keyword>
<gene>
    <name evidence="1" type="ORF">EHYA_08197</name>
</gene>
<dbReference type="OrthoDB" id="3629459at2"/>
<evidence type="ECO:0000313" key="1">
    <source>
        <dbReference type="EMBL" id="GCE00472.1"/>
    </source>
</evidence>
<dbReference type="EMBL" id="BIFH01000040">
    <property type="protein sequence ID" value="GCE00472.1"/>
    <property type="molecule type" value="Genomic_DNA"/>
</dbReference>
<protein>
    <submittedName>
        <fullName evidence="1">Uncharacterized protein</fullName>
    </submittedName>
</protein>